<reference evidence="1" key="1">
    <citation type="journal article" date="2014" name="Int. J. Syst. Evol. Microbiol.">
        <title>Complete genome sequence of Corynebacterium casei LMG S-19264T (=DSM 44701T), isolated from a smear-ripened cheese.</title>
        <authorList>
            <consortium name="US DOE Joint Genome Institute (JGI-PGF)"/>
            <person name="Walter F."/>
            <person name="Albersmeier A."/>
            <person name="Kalinowski J."/>
            <person name="Ruckert C."/>
        </authorList>
    </citation>
    <scope>NUCLEOTIDE SEQUENCE</scope>
    <source>
        <strain evidence="1">CGMCC 4.7278</strain>
    </source>
</reference>
<accession>A0A917QFN5</accession>
<reference evidence="1" key="2">
    <citation type="submission" date="2020-09" db="EMBL/GenBank/DDBJ databases">
        <authorList>
            <person name="Sun Q."/>
            <person name="Zhou Y."/>
        </authorList>
    </citation>
    <scope>NUCLEOTIDE SEQUENCE</scope>
    <source>
        <strain evidence="1">CGMCC 4.7278</strain>
    </source>
</reference>
<comment type="caution">
    <text evidence="1">The sequence shown here is derived from an EMBL/GenBank/DDBJ whole genome shotgun (WGS) entry which is preliminary data.</text>
</comment>
<protein>
    <submittedName>
        <fullName evidence="1">Uncharacterized protein</fullName>
    </submittedName>
</protein>
<dbReference type="RefSeq" id="WP_188828618.1">
    <property type="nucleotide sequence ID" value="NZ_BMMW01000002.1"/>
</dbReference>
<organism evidence="1 2">
    <name type="scientific">Nocardia camponoti</name>
    <dbReference type="NCBI Taxonomy" id="1616106"/>
    <lineage>
        <taxon>Bacteria</taxon>
        <taxon>Bacillati</taxon>
        <taxon>Actinomycetota</taxon>
        <taxon>Actinomycetes</taxon>
        <taxon>Mycobacteriales</taxon>
        <taxon>Nocardiaceae</taxon>
        <taxon>Nocardia</taxon>
    </lineage>
</organism>
<name>A0A917QFN5_9NOCA</name>
<sequence length="203" mass="22731">MIALFDSKLGQETDNAVSGTAEEIERAAATGKPVHVWFSDEPIDRRTSPAELTRLQNFREELQGKGLLGVYADLNDLAYKVRDAVESDISKLGLSSPAVVRKGEHAMPRLHVEREVDYRGKERTYVVVENKSGATTANELQVDLGEWEQSVYRESRAAFDLPPFQKIRWTAGFHMGLPSQIVAKLKWIEGAEPQSEELPVTLH</sequence>
<keyword evidence="2" id="KW-1185">Reference proteome</keyword>
<dbReference type="Proteomes" id="UP000612956">
    <property type="component" value="Unassembled WGS sequence"/>
</dbReference>
<evidence type="ECO:0000313" key="1">
    <source>
        <dbReference type="EMBL" id="GGK48479.1"/>
    </source>
</evidence>
<dbReference type="AlphaFoldDB" id="A0A917QFN5"/>
<dbReference type="EMBL" id="BMMW01000002">
    <property type="protein sequence ID" value="GGK48479.1"/>
    <property type="molecule type" value="Genomic_DNA"/>
</dbReference>
<proteinExistence type="predicted"/>
<gene>
    <name evidence="1" type="ORF">GCM10011591_19840</name>
</gene>
<evidence type="ECO:0000313" key="2">
    <source>
        <dbReference type="Proteomes" id="UP000612956"/>
    </source>
</evidence>